<evidence type="ECO:0000313" key="3">
    <source>
        <dbReference type="Proteomes" id="UP000054342"/>
    </source>
</evidence>
<dbReference type="RefSeq" id="XP_013318352.1">
    <property type="nucleotide sequence ID" value="XM_013462898.1"/>
</dbReference>
<protein>
    <recommendedName>
        <fullName evidence="1">Heterokaryon incompatibility domain-containing protein</fullName>
    </recommendedName>
</protein>
<reference evidence="2 3" key="1">
    <citation type="submission" date="2015-01" db="EMBL/GenBank/DDBJ databases">
        <title>The Genome Sequence of Exophiala xenobiotica CBS118157.</title>
        <authorList>
            <consortium name="The Broad Institute Genomics Platform"/>
            <person name="Cuomo C."/>
            <person name="de Hoog S."/>
            <person name="Gorbushina A."/>
            <person name="Stielow B."/>
            <person name="Teixiera M."/>
            <person name="Abouelleil A."/>
            <person name="Chapman S.B."/>
            <person name="Priest M."/>
            <person name="Young S.K."/>
            <person name="Wortman J."/>
            <person name="Nusbaum C."/>
            <person name="Birren B."/>
        </authorList>
    </citation>
    <scope>NUCLEOTIDE SEQUENCE [LARGE SCALE GENOMIC DNA]</scope>
    <source>
        <strain evidence="2 3">CBS 118157</strain>
    </source>
</reference>
<proteinExistence type="predicted"/>
<organism evidence="2 3">
    <name type="scientific">Exophiala xenobiotica</name>
    <dbReference type="NCBI Taxonomy" id="348802"/>
    <lineage>
        <taxon>Eukaryota</taxon>
        <taxon>Fungi</taxon>
        <taxon>Dikarya</taxon>
        <taxon>Ascomycota</taxon>
        <taxon>Pezizomycotina</taxon>
        <taxon>Eurotiomycetes</taxon>
        <taxon>Chaetothyriomycetidae</taxon>
        <taxon>Chaetothyriales</taxon>
        <taxon>Herpotrichiellaceae</taxon>
        <taxon>Exophiala</taxon>
    </lineage>
</organism>
<keyword evidence="3" id="KW-1185">Reference proteome</keyword>
<dbReference type="PANTHER" id="PTHR24148:SF73">
    <property type="entry name" value="HET DOMAIN PROTEIN (AFU_ORTHOLOGUE AFUA_8G01020)"/>
    <property type="match status" value="1"/>
</dbReference>
<dbReference type="Pfam" id="PF06985">
    <property type="entry name" value="HET"/>
    <property type="match status" value="1"/>
</dbReference>
<feature type="domain" description="Heterokaryon incompatibility" evidence="1">
    <location>
        <begin position="68"/>
        <end position="205"/>
    </location>
</feature>
<dbReference type="STRING" id="348802.A0A0D2EQ53"/>
<dbReference type="AlphaFoldDB" id="A0A0D2EQ53"/>
<dbReference type="HOGENOM" id="CLU_488354_0_0_1"/>
<dbReference type="GeneID" id="25324236"/>
<dbReference type="InterPro" id="IPR052895">
    <property type="entry name" value="HetReg/Transcr_Mod"/>
</dbReference>
<dbReference type="EMBL" id="KN847318">
    <property type="protein sequence ID" value="KIW57768.1"/>
    <property type="molecule type" value="Genomic_DNA"/>
</dbReference>
<dbReference type="Proteomes" id="UP000054342">
    <property type="component" value="Unassembled WGS sequence"/>
</dbReference>
<evidence type="ECO:0000313" key="2">
    <source>
        <dbReference type="EMBL" id="KIW57768.1"/>
    </source>
</evidence>
<dbReference type="InterPro" id="IPR010730">
    <property type="entry name" value="HET"/>
</dbReference>
<evidence type="ECO:0000259" key="1">
    <source>
        <dbReference type="Pfam" id="PF06985"/>
    </source>
</evidence>
<name>A0A0D2EQ53_9EURO</name>
<sequence>MSRRLPARTWTPYRDENAQPVYRRRKFFRYDALDSRNPKAIRLVRVKGALCNGFIDCEIWHSDTSSGYSALSYVWDRPGGRHHILLNGRTFRVEKNLWDFLDVARRHLTNTTIWVDAICIAQDDLHEKNHQVQMMSTIYSQAKKAFIWLGSEWSFAGQALKLINTNAGSSDVDIIEACMQNHGFWEGLNEIHRSDYWHRAWILQEFVLPRQGILMANEHFTDFEAFQKLIGRIELILSTAHSTSSLSSIGQSFYSTVTLGGRDLWLMRQKAAKDQRLNLFNYHTYNGTRGAHWLMPKACSNVKDRLFAILAFTKHGSSFKVDYHLNPLDILLESIWLEHTDRISMVEQLSLTACLLNITPLSIMLYSDRRQQMLRDTCSGKTVAIPADVDPLHSRSASSKLDSERWLRLAAPSREISGRFWDPWSSCASEGEEVTLLNGLYVPRKARRRFALSFDGSDVFLVVAVSLADHGPTEPKLASPLDRDTVFVNDDLTDDEFLEQRPKCCRVHRIYDATCTPKPMRVYYALLENPLMLTEVLPRTFDDGQEATDGSMTSVGSR</sequence>
<dbReference type="OrthoDB" id="76388at2759"/>
<gene>
    <name evidence="2" type="ORF">PV05_02328</name>
</gene>
<dbReference type="PANTHER" id="PTHR24148">
    <property type="entry name" value="ANKYRIN REPEAT DOMAIN-CONTAINING PROTEIN 39 HOMOLOG-RELATED"/>
    <property type="match status" value="1"/>
</dbReference>
<accession>A0A0D2EQ53</accession>